<comment type="caution">
    <text evidence="2">The sequence shown here is derived from an EMBL/GenBank/DDBJ whole genome shotgun (WGS) entry which is preliminary data.</text>
</comment>
<sequence length="195" mass="21634">MQPSAIRDRVYYRCEYEEQEAALYPGLDHPRTINLREDIICRARDAWIARACTPERLTATITALSQAGIAANAAQPQTPEQAQARPAIKECERRLARYQAALGSGADPAVVTQWINDAQLTDSETSHNVSKPPTPRRESPFTTSWASRSCTTTQRGPRPLGRGPRFRIAIRSKECPRGESTADDTVVVARGILYL</sequence>
<feature type="compositionally biased region" description="Polar residues" evidence="1">
    <location>
        <begin position="140"/>
        <end position="154"/>
    </location>
</feature>
<dbReference type="EMBL" id="JARJBB010000003">
    <property type="protein sequence ID" value="MDF3298753.1"/>
    <property type="molecule type" value="Genomic_DNA"/>
</dbReference>
<dbReference type="Proteomes" id="UP001221150">
    <property type="component" value="Unassembled WGS sequence"/>
</dbReference>
<protein>
    <submittedName>
        <fullName evidence="2">Uncharacterized protein</fullName>
    </submittedName>
</protein>
<evidence type="ECO:0000256" key="1">
    <source>
        <dbReference type="SAM" id="MobiDB-lite"/>
    </source>
</evidence>
<evidence type="ECO:0000313" key="2">
    <source>
        <dbReference type="EMBL" id="MDF3298753.1"/>
    </source>
</evidence>
<feature type="compositionally biased region" description="Polar residues" evidence="1">
    <location>
        <begin position="122"/>
        <end position="131"/>
    </location>
</feature>
<dbReference type="RefSeq" id="WP_276108292.1">
    <property type="nucleotide sequence ID" value="NZ_JARJBB010000003.1"/>
</dbReference>
<keyword evidence="3" id="KW-1185">Reference proteome</keyword>
<reference evidence="2 3" key="1">
    <citation type="submission" date="2023-03" db="EMBL/GenBank/DDBJ databases">
        <title>Draft genome sequence of Streptomyces sp. K1PA1 isolated from peat swamp forest in Thailand.</title>
        <authorList>
            <person name="Klaysubun C."/>
            <person name="Duangmal K."/>
        </authorList>
    </citation>
    <scope>NUCLEOTIDE SEQUENCE [LARGE SCALE GENOMIC DNA]</scope>
    <source>
        <strain evidence="2 3">K1PA1</strain>
    </source>
</reference>
<proteinExistence type="predicted"/>
<accession>A0ABT6A277</accession>
<evidence type="ECO:0000313" key="3">
    <source>
        <dbReference type="Proteomes" id="UP001221150"/>
    </source>
</evidence>
<feature type="region of interest" description="Disordered" evidence="1">
    <location>
        <begin position="122"/>
        <end position="164"/>
    </location>
</feature>
<gene>
    <name evidence="2" type="ORF">P3H78_08930</name>
</gene>
<name>A0ABT6A277_9ACTN</name>
<organism evidence="2 3">
    <name type="scientific">Streptomyces tropicalis</name>
    <dbReference type="NCBI Taxonomy" id="3034234"/>
    <lineage>
        <taxon>Bacteria</taxon>
        <taxon>Bacillati</taxon>
        <taxon>Actinomycetota</taxon>
        <taxon>Actinomycetes</taxon>
        <taxon>Kitasatosporales</taxon>
        <taxon>Streptomycetaceae</taxon>
        <taxon>Streptomyces</taxon>
    </lineage>
</organism>